<dbReference type="PANTHER" id="PTHR45969">
    <property type="entry name" value="RING ZINC FINGER PROTEIN-RELATED"/>
    <property type="match status" value="1"/>
</dbReference>
<feature type="domain" description="RING-type" evidence="5">
    <location>
        <begin position="93"/>
        <end position="136"/>
    </location>
</feature>
<proteinExistence type="predicted"/>
<protein>
    <recommendedName>
        <fullName evidence="5">RING-type domain-containing protein</fullName>
    </recommendedName>
</protein>
<dbReference type="PROSITE" id="PS50089">
    <property type="entry name" value="ZF_RING_2"/>
    <property type="match status" value="1"/>
</dbReference>
<dbReference type="GO" id="GO:0008270">
    <property type="term" value="F:zinc ion binding"/>
    <property type="evidence" value="ECO:0007669"/>
    <property type="project" value="UniProtKB-KW"/>
</dbReference>
<dbReference type="Gene3D" id="3.30.40.10">
    <property type="entry name" value="Zinc/RING finger domain, C3HC4 (zinc finger)"/>
    <property type="match status" value="1"/>
</dbReference>
<dbReference type="InterPro" id="IPR011016">
    <property type="entry name" value="Znf_RING-CH"/>
</dbReference>
<dbReference type="InterPro" id="IPR001841">
    <property type="entry name" value="Znf_RING"/>
</dbReference>
<dbReference type="SMART" id="SM00744">
    <property type="entry name" value="RINGv"/>
    <property type="match status" value="1"/>
</dbReference>
<dbReference type="SMART" id="SM00184">
    <property type="entry name" value="RING"/>
    <property type="match status" value="1"/>
</dbReference>
<keyword evidence="2 4" id="KW-0863">Zinc-finger</keyword>
<keyword evidence="1" id="KW-0479">Metal-binding</keyword>
<evidence type="ECO:0000256" key="4">
    <source>
        <dbReference type="PROSITE-ProRule" id="PRU00175"/>
    </source>
</evidence>
<dbReference type="SUPFAM" id="SSF57850">
    <property type="entry name" value="RING/U-box"/>
    <property type="match status" value="1"/>
</dbReference>
<evidence type="ECO:0000256" key="2">
    <source>
        <dbReference type="ARBA" id="ARBA00022771"/>
    </source>
</evidence>
<dbReference type="PANTHER" id="PTHR45969:SF81">
    <property type="entry name" value="OS08G0157400 PROTEIN"/>
    <property type="match status" value="1"/>
</dbReference>
<dbReference type="Pfam" id="PF13639">
    <property type="entry name" value="zf-RING_2"/>
    <property type="match status" value="1"/>
</dbReference>
<reference evidence="6" key="1">
    <citation type="submission" date="2015-03" db="EMBL/GenBank/DDBJ databases">
        <title>A transcriptome of Araucaria cunninghamii, an australian fine timber species.</title>
        <authorList>
            <person name="Jing Yi C.J.Y."/>
            <person name="Yin San L.Y.S."/>
            <person name="Abdul Karim S.S."/>
            <person name="Wan Azmi N.N."/>
            <person name="Hercus R.R."/>
            <person name="Croft L.L."/>
        </authorList>
    </citation>
    <scope>NUCLEOTIDE SEQUENCE</scope>
    <source>
        <strain evidence="6">MI0301</strain>
        <tissue evidence="6">Leaf</tissue>
    </source>
</reference>
<organism evidence="6">
    <name type="scientific">Araucaria cunninghamii</name>
    <name type="common">Hoop pine</name>
    <name type="synonym">Moreton Bay pine</name>
    <dbReference type="NCBI Taxonomy" id="56994"/>
    <lineage>
        <taxon>Eukaryota</taxon>
        <taxon>Viridiplantae</taxon>
        <taxon>Streptophyta</taxon>
        <taxon>Embryophyta</taxon>
        <taxon>Tracheophyta</taxon>
        <taxon>Spermatophyta</taxon>
        <taxon>Pinopsida</taxon>
        <taxon>Pinidae</taxon>
        <taxon>Conifers II</taxon>
        <taxon>Araucariales</taxon>
        <taxon>Araucariaceae</taxon>
        <taxon>Araucaria</taxon>
    </lineage>
</organism>
<accession>A0A0D6R5Y0</accession>
<dbReference type="GO" id="GO:0061630">
    <property type="term" value="F:ubiquitin protein ligase activity"/>
    <property type="evidence" value="ECO:0007669"/>
    <property type="project" value="TreeGrafter"/>
</dbReference>
<dbReference type="GO" id="GO:0016567">
    <property type="term" value="P:protein ubiquitination"/>
    <property type="evidence" value="ECO:0007669"/>
    <property type="project" value="TreeGrafter"/>
</dbReference>
<dbReference type="EMBL" id="GCKF01004123">
    <property type="protein sequence ID" value="JAG99247.1"/>
    <property type="molecule type" value="Transcribed_RNA"/>
</dbReference>
<name>A0A0D6R5Y0_ARACU</name>
<evidence type="ECO:0000256" key="1">
    <source>
        <dbReference type="ARBA" id="ARBA00022723"/>
    </source>
</evidence>
<keyword evidence="3" id="KW-0862">Zinc</keyword>
<evidence type="ECO:0000313" key="6">
    <source>
        <dbReference type="EMBL" id="JAG99247.1"/>
    </source>
</evidence>
<sequence>MGFPSGYYTLHVPNFVLVSLRFLAYVKNAIWCLLSWLRVIEQLQSETLFWQDFPEISSEFSSLSAGVIRERLPVVAFRSFAERGCGIDEDPMCTVCLSTFEDADEIRELCNCCHVFHRNCLDKWIDIDQKTCPLCRSPLLSERERVATEEGQSEVWIVDQIFYLFGEDFIGSS</sequence>
<evidence type="ECO:0000259" key="5">
    <source>
        <dbReference type="PROSITE" id="PS50089"/>
    </source>
</evidence>
<dbReference type="InterPro" id="IPR013083">
    <property type="entry name" value="Znf_RING/FYVE/PHD"/>
</dbReference>
<dbReference type="AlphaFoldDB" id="A0A0D6R5Y0"/>
<evidence type="ECO:0000256" key="3">
    <source>
        <dbReference type="ARBA" id="ARBA00022833"/>
    </source>
</evidence>